<accession>A0A1X7NEL7</accession>
<dbReference type="CDD" id="cd00091">
    <property type="entry name" value="NUC"/>
    <property type="match status" value="1"/>
</dbReference>
<evidence type="ECO:0000259" key="5">
    <source>
        <dbReference type="SMART" id="SM00892"/>
    </source>
</evidence>
<dbReference type="AlphaFoldDB" id="A0A1X7NEL7"/>
<dbReference type="InterPro" id="IPR020821">
    <property type="entry name" value="ENPP1-3/EXOG-like_nuc-like"/>
</dbReference>
<dbReference type="InterPro" id="IPR044925">
    <property type="entry name" value="His-Me_finger_sf"/>
</dbReference>
<dbReference type="GO" id="GO:0046872">
    <property type="term" value="F:metal ion binding"/>
    <property type="evidence" value="ECO:0007669"/>
    <property type="project" value="UniProtKB-KW"/>
</dbReference>
<keyword evidence="2" id="KW-0479">Metal-binding</keyword>
<dbReference type="STRING" id="1891671.SAMN06295885_1122"/>
<dbReference type="SMART" id="SM00892">
    <property type="entry name" value="Endonuclease_NS"/>
    <property type="match status" value="1"/>
</dbReference>
<keyword evidence="7" id="KW-1185">Reference proteome</keyword>
<evidence type="ECO:0000313" key="6">
    <source>
        <dbReference type="EMBL" id="SMH35481.1"/>
    </source>
</evidence>
<reference evidence="7" key="1">
    <citation type="submission" date="2017-04" db="EMBL/GenBank/DDBJ databases">
        <authorList>
            <person name="Varghese N."/>
            <person name="Submissions S."/>
        </authorList>
    </citation>
    <scope>NUCLEOTIDE SEQUENCE [LARGE SCALE GENOMIC DNA]</scope>
    <source>
        <strain evidence="7">VKM Ac-2121</strain>
    </source>
</reference>
<dbReference type="Pfam" id="PF01223">
    <property type="entry name" value="Endonuclease_NS"/>
    <property type="match status" value="1"/>
</dbReference>
<dbReference type="GO" id="GO:0004519">
    <property type="term" value="F:endonuclease activity"/>
    <property type="evidence" value="ECO:0007669"/>
    <property type="project" value="UniProtKB-KW"/>
</dbReference>
<dbReference type="InterPro" id="IPR040255">
    <property type="entry name" value="Non-specific_endonuclease"/>
</dbReference>
<name>A0A1X7NEL7_9MICO</name>
<dbReference type="GO" id="GO:0003676">
    <property type="term" value="F:nucleic acid binding"/>
    <property type="evidence" value="ECO:0007669"/>
    <property type="project" value="InterPro"/>
</dbReference>
<protein>
    <submittedName>
        <fullName evidence="6">Endonuclease G</fullName>
    </submittedName>
</protein>
<feature type="compositionally biased region" description="Basic and acidic residues" evidence="3">
    <location>
        <begin position="1"/>
        <end position="15"/>
    </location>
</feature>
<dbReference type="EMBL" id="FXBM01000001">
    <property type="protein sequence ID" value="SMH35481.1"/>
    <property type="molecule type" value="Genomic_DNA"/>
</dbReference>
<keyword evidence="6" id="KW-0378">Hydrolase</keyword>
<keyword evidence="6" id="KW-0540">Nuclease</keyword>
<feature type="domain" description="ENPP1-3/EXOG-like endonuclease/phosphodiesterase" evidence="4">
    <location>
        <begin position="44"/>
        <end position="253"/>
    </location>
</feature>
<dbReference type="Gene3D" id="3.40.570.10">
    <property type="entry name" value="Extracellular Endonuclease, subunit A"/>
    <property type="match status" value="1"/>
</dbReference>
<dbReference type="SMART" id="SM00477">
    <property type="entry name" value="NUC"/>
    <property type="match status" value="1"/>
</dbReference>
<dbReference type="SUPFAM" id="SSF54060">
    <property type="entry name" value="His-Me finger endonucleases"/>
    <property type="match status" value="1"/>
</dbReference>
<dbReference type="PANTHER" id="PTHR13966">
    <property type="entry name" value="ENDONUCLEASE RELATED"/>
    <property type="match status" value="1"/>
</dbReference>
<organism evidence="6 7">
    <name type="scientific">Rathayibacter oskolensis</name>
    <dbReference type="NCBI Taxonomy" id="1891671"/>
    <lineage>
        <taxon>Bacteria</taxon>
        <taxon>Bacillati</taxon>
        <taxon>Actinomycetota</taxon>
        <taxon>Actinomycetes</taxon>
        <taxon>Micrococcales</taxon>
        <taxon>Microbacteriaceae</taxon>
        <taxon>Rathayibacter</taxon>
    </lineage>
</organism>
<feature type="domain" description="DNA/RNA non-specific endonuclease/pyrophosphatase/phosphodiesterase" evidence="5">
    <location>
        <begin position="43"/>
        <end position="253"/>
    </location>
</feature>
<sequence>MSDRSDVSAERDRSARSGFDPGFLGPLAPAPAPTDGRETRLLPYTHFEVLLDPERRLAMSTAVNIDGDRLLDLGRGDDWHLDDRIPASEQTGPEVYSRNDLDRGHLVRRRDPVWGEADEARAANVDSFCYTNAAPQASGFNQSKELWLGLETLVLEYAQTWRTRLSVFTGPVLAEGDPVYRGVGIPRRFWKIAAWSPDGETLATSAYLLDQTDLIDPVGEGIVPLGGFRTFQVAVAAIGELTGLDVDALAAADVLGAAGARAEESRRELVTPDDVAAGLRTR</sequence>
<feature type="region of interest" description="Disordered" evidence="3">
    <location>
        <begin position="1"/>
        <end position="38"/>
    </location>
</feature>
<dbReference type="Proteomes" id="UP000193711">
    <property type="component" value="Unassembled WGS sequence"/>
</dbReference>
<gene>
    <name evidence="6" type="ORF">SAMN06295885_1122</name>
</gene>
<evidence type="ECO:0000256" key="1">
    <source>
        <dbReference type="PIRSR" id="PIRSR640255-1"/>
    </source>
</evidence>
<dbReference type="PANTHER" id="PTHR13966:SF5">
    <property type="entry name" value="ENDONUCLEASE G, MITOCHONDRIAL"/>
    <property type="match status" value="1"/>
</dbReference>
<evidence type="ECO:0000313" key="7">
    <source>
        <dbReference type="Proteomes" id="UP000193711"/>
    </source>
</evidence>
<feature type="active site" description="Proton acceptor" evidence="1">
    <location>
        <position position="105"/>
    </location>
</feature>
<feature type="binding site" evidence="2">
    <location>
        <position position="141"/>
    </location>
    <ligand>
        <name>Mg(2+)</name>
        <dbReference type="ChEBI" id="CHEBI:18420"/>
        <note>catalytic</note>
    </ligand>
</feature>
<dbReference type="InterPro" id="IPR044929">
    <property type="entry name" value="DNA/RNA_non-sp_Endonuclease_sf"/>
</dbReference>
<evidence type="ECO:0000256" key="2">
    <source>
        <dbReference type="PIRSR" id="PIRSR640255-2"/>
    </source>
</evidence>
<dbReference type="InterPro" id="IPR001604">
    <property type="entry name" value="Endo_G_ENPP1-like_dom"/>
</dbReference>
<keyword evidence="6" id="KW-0255">Endonuclease</keyword>
<dbReference type="GO" id="GO:0016787">
    <property type="term" value="F:hydrolase activity"/>
    <property type="evidence" value="ECO:0007669"/>
    <property type="project" value="InterPro"/>
</dbReference>
<evidence type="ECO:0000259" key="4">
    <source>
        <dbReference type="SMART" id="SM00477"/>
    </source>
</evidence>
<dbReference type="RefSeq" id="WP_280157844.1">
    <property type="nucleotide sequence ID" value="NZ_FXBM01000001.1"/>
</dbReference>
<proteinExistence type="predicted"/>
<evidence type="ECO:0000256" key="3">
    <source>
        <dbReference type="SAM" id="MobiDB-lite"/>
    </source>
</evidence>